<organism evidence="2 3">
    <name type="scientific">Centaurea solstitialis</name>
    <name type="common">yellow star-thistle</name>
    <dbReference type="NCBI Taxonomy" id="347529"/>
    <lineage>
        <taxon>Eukaryota</taxon>
        <taxon>Viridiplantae</taxon>
        <taxon>Streptophyta</taxon>
        <taxon>Embryophyta</taxon>
        <taxon>Tracheophyta</taxon>
        <taxon>Spermatophyta</taxon>
        <taxon>Magnoliopsida</taxon>
        <taxon>eudicotyledons</taxon>
        <taxon>Gunneridae</taxon>
        <taxon>Pentapetalae</taxon>
        <taxon>asterids</taxon>
        <taxon>campanulids</taxon>
        <taxon>Asterales</taxon>
        <taxon>Asteraceae</taxon>
        <taxon>Carduoideae</taxon>
        <taxon>Cardueae</taxon>
        <taxon>Centaureinae</taxon>
        <taxon>Centaurea</taxon>
    </lineage>
</organism>
<keyword evidence="3" id="KW-1185">Reference proteome</keyword>
<dbReference type="InterPro" id="IPR015353">
    <property type="entry name" value="Rubisco_LSMT_subst-bd"/>
</dbReference>
<dbReference type="Gene3D" id="3.90.1420.10">
    <property type="entry name" value="Rubisco LSMT, substrate-binding domain"/>
    <property type="match status" value="1"/>
</dbReference>
<protein>
    <recommendedName>
        <fullName evidence="1">Rubisco LSMT substrate-binding domain-containing protein</fullName>
    </recommendedName>
</protein>
<evidence type="ECO:0000313" key="3">
    <source>
        <dbReference type="Proteomes" id="UP001172457"/>
    </source>
</evidence>
<dbReference type="Pfam" id="PF09273">
    <property type="entry name" value="Rubis-subs-bind"/>
    <property type="match status" value="1"/>
</dbReference>
<name>A0AA38TVW6_9ASTR</name>
<feature type="domain" description="Rubisco LSMT substrate-binding" evidence="1">
    <location>
        <begin position="17"/>
        <end position="150"/>
    </location>
</feature>
<dbReference type="EMBL" id="JARYMX010000003">
    <property type="protein sequence ID" value="KAJ9557708.1"/>
    <property type="molecule type" value="Genomic_DNA"/>
</dbReference>
<dbReference type="AlphaFoldDB" id="A0AA38TVW6"/>
<evidence type="ECO:0000313" key="2">
    <source>
        <dbReference type="EMBL" id="KAJ9557708.1"/>
    </source>
</evidence>
<dbReference type="SUPFAM" id="SSF81822">
    <property type="entry name" value="RuBisCo LSMT C-terminal, substrate-binding domain"/>
    <property type="match status" value="1"/>
</dbReference>
<gene>
    <name evidence="2" type="ORF">OSB04_012322</name>
</gene>
<dbReference type="Proteomes" id="UP001172457">
    <property type="component" value="Chromosome 3"/>
</dbReference>
<reference evidence="2" key="1">
    <citation type="submission" date="2023-03" db="EMBL/GenBank/DDBJ databases">
        <title>Chromosome-scale reference genome and RAD-based genetic map of yellow starthistle (Centaurea solstitialis) reveal putative structural variation and QTLs associated with invader traits.</title>
        <authorList>
            <person name="Reatini B."/>
            <person name="Cang F.A."/>
            <person name="Jiang Q."/>
            <person name="Mckibben M.T.W."/>
            <person name="Barker M.S."/>
            <person name="Rieseberg L.H."/>
            <person name="Dlugosch K.M."/>
        </authorList>
    </citation>
    <scope>NUCLEOTIDE SEQUENCE</scope>
    <source>
        <strain evidence="2">CAN-66</strain>
        <tissue evidence="2">Leaf</tissue>
    </source>
</reference>
<proteinExistence type="predicted"/>
<accession>A0AA38TVW6</accession>
<sequence length="161" mass="18236">MQQQAVDEHELVMELSEKDVLFEKKKKLLEVKGFDPTGKIKIKSNCSIELVKSILEEMLQMARIIHSDEVDLYFGGIDALHPVGFCSPRNELESLHSILSLVDNSVSDGEQIRPKAFQDLRNATLDMIHEFGNDISEDAKILASWNLDRRNSYYNGAKATV</sequence>
<comment type="caution">
    <text evidence="2">The sequence shown here is derived from an EMBL/GenBank/DDBJ whole genome shotgun (WGS) entry which is preliminary data.</text>
</comment>
<evidence type="ECO:0000259" key="1">
    <source>
        <dbReference type="Pfam" id="PF09273"/>
    </source>
</evidence>
<dbReference type="InterPro" id="IPR036464">
    <property type="entry name" value="Rubisco_LSMT_subst-bd_sf"/>
</dbReference>